<evidence type="ECO:0000313" key="2">
    <source>
        <dbReference type="Proteomes" id="UP001348492"/>
    </source>
</evidence>
<accession>A0ABZ2ETF2</accession>
<dbReference type="EMBL" id="CP117523">
    <property type="protein sequence ID" value="WWD82715.1"/>
    <property type="molecule type" value="Genomic_DNA"/>
</dbReference>
<evidence type="ECO:0000313" key="1">
    <source>
        <dbReference type="EMBL" id="WWD82715.1"/>
    </source>
</evidence>
<keyword evidence="2" id="KW-1185">Reference proteome</keyword>
<sequence>MKGLNNKKYNDNYINKYCIYITLNRQAIKNNYLYFGYT</sequence>
<reference evidence="1 2" key="1">
    <citation type="journal article" date="2023" name="PLoS ONE">
        <title>Genome-based metabolic and phylogenomic analysis of three Terrisporobacter species.</title>
        <authorList>
            <person name="Boer T."/>
            <person name="Bengelsdorf F.R."/>
            <person name="Bomeke M."/>
            <person name="Daniel R."/>
            <person name="Poehlein A."/>
        </authorList>
    </citation>
    <scope>NUCLEOTIDE SEQUENCE [LARGE SCALE GENOMIC DNA]</scope>
    <source>
        <strain evidence="1 2">DSM 1288</strain>
    </source>
</reference>
<organism evidence="1 2">
    <name type="scientific">Terrisporobacter glycolicus ATCC 14880 = DSM 1288</name>
    <dbReference type="NCBI Taxonomy" id="1121315"/>
    <lineage>
        <taxon>Bacteria</taxon>
        <taxon>Bacillati</taxon>
        <taxon>Bacillota</taxon>
        <taxon>Clostridia</taxon>
        <taxon>Peptostreptococcales</taxon>
        <taxon>Peptostreptococcaceae</taxon>
        <taxon>Terrisporobacter</taxon>
    </lineage>
</organism>
<name>A0ABZ2ETF2_9FIRM</name>
<proteinExistence type="predicted"/>
<protein>
    <recommendedName>
        <fullName evidence="3">GIY-YIG domain-containing protein</fullName>
    </recommendedName>
</protein>
<evidence type="ECO:0008006" key="3">
    <source>
        <dbReference type="Google" id="ProtNLM"/>
    </source>
</evidence>
<gene>
    <name evidence="1" type="ORF">TEGL_11090</name>
</gene>
<dbReference type="Proteomes" id="UP001348492">
    <property type="component" value="Chromosome"/>
</dbReference>